<proteinExistence type="predicted"/>
<sequence length="139" mass="14926">MCTIDPDIDYDSPHGARGYGQTLTTLSKLLDADWHVTDSGGGCQLITSGAALEGGYRIQVSDRDGPLSPYLHRVRACRAGDTVGWAVGIYTAATDYAELHGWADTADNHADIGALTAAALHDYRRHRGAICHCPTTERN</sequence>
<organism evidence="1 2">
    <name type="scientific">Mycolicibacterium llatzerense</name>
    <dbReference type="NCBI Taxonomy" id="280871"/>
    <lineage>
        <taxon>Bacteria</taxon>
        <taxon>Bacillati</taxon>
        <taxon>Actinomycetota</taxon>
        <taxon>Actinomycetes</taxon>
        <taxon>Mycobacteriales</taxon>
        <taxon>Mycobacteriaceae</taxon>
        <taxon>Mycolicibacterium</taxon>
    </lineage>
</organism>
<dbReference type="RefSeq" id="WP_016895529.1">
    <property type="nucleotide sequence ID" value="NZ_JXST01000074.1"/>
</dbReference>
<dbReference type="Proteomes" id="UP000032221">
    <property type="component" value="Unassembled WGS sequence"/>
</dbReference>
<dbReference type="AlphaFoldDB" id="A0A0D1L5Q4"/>
<reference evidence="1 2" key="1">
    <citation type="submission" date="2015-01" db="EMBL/GenBank/DDBJ databases">
        <title>Genome sequence of Mycobacterium llatzerense and Mycobacterium immunogenum recovered from brain abscess.</title>
        <authorList>
            <person name="Greninger A.L."/>
            <person name="Langelier C."/>
            <person name="Cunningham G."/>
            <person name="Chiu C.Y."/>
            <person name="Miller S."/>
        </authorList>
    </citation>
    <scope>NUCLEOTIDE SEQUENCE [LARGE SCALE GENOMIC DNA]</scope>
    <source>
        <strain evidence="1 2">CLUC14</strain>
    </source>
</reference>
<evidence type="ECO:0000313" key="2">
    <source>
        <dbReference type="Proteomes" id="UP000032221"/>
    </source>
</evidence>
<dbReference type="EMBL" id="JXST01000074">
    <property type="protein sequence ID" value="KIU13642.1"/>
    <property type="molecule type" value="Genomic_DNA"/>
</dbReference>
<comment type="caution">
    <text evidence="1">The sequence shown here is derived from an EMBL/GenBank/DDBJ whole genome shotgun (WGS) entry which is preliminary data.</text>
</comment>
<name>A0A0D1L5Q4_9MYCO</name>
<accession>A0A0D1L5Q4</accession>
<protein>
    <submittedName>
        <fullName evidence="1">Uncharacterized protein</fullName>
    </submittedName>
</protein>
<dbReference type="PATRIC" id="fig|280871.6.peg.5973"/>
<gene>
    <name evidence="1" type="ORF">TL10_28795</name>
</gene>
<evidence type="ECO:0000313" key="1">
    <source>
        <dbReference type="EMBL" id="KIU13642.1"/>
    </source>
</evidence>
<keyword evidence="2" id="KW-1185">Reference proteome</keyword>